<protein>
    <submittedName>
        <fullName evidence="2">Uncharacterized protein</fullName>
    </submittedName>
</protein>
<dbReference type="Proteomes" id="UP000521943">
    <property type="component" value="Unassembled WGS sequence"/>
</dbReference>
<dbReference type="EMBL" id="JACGCI010000083">
    <property type="protein sequence ID" value="KAF6747313.1"/>
    <property type="molecule type" value="Genomic_DNA"/>
</dbReference>
<evidence type="ECO:0000313" key="2">
    <source>
        <dbReference type="EMBL" id="KAF6747313.1"/>
    </source>
</evidence>
<proteinExistence type="predicted"/>
<gene>
    <name evidence="2" type="ORF">DFP72DRAFT_854620</name>
</gene>
<accession>A0A8H6HHX3</accession>
<feature type="region of interest" description="Disordered" evidence="1">
    <location>
        <begin position="215"/>
        <end position="249"/>
    </location>
</feature>
<keyword evidence="3" id="KW-1185">Reference proteome</keyword>
<reference evidence="2 3" key="1">
    <citation type="submission" date="2020-07" db="EMBL/GenBank/DDBJ databases">
        <title>Comparative genomics of pyrophilous fungi reveals a link between fire events and developmental genes.</title>
        <authorList>
            <consortium name="DOE Joint Genome Institute"/>
            <person name="Steindorff A.S."/>
            <person name="Carver A."/>
            <person name="Calhoun S."/>
            <person name="Stillman K."/>
            <person name="Liu H."/>
            <person name="Lipzen A."/>
            <person name="Pangilinan J."/>
            <person name="Labutti K."/>
            <person name="Bruns T.D."/>
            <person name="Grigoriev I.V."/>
        </authorList>
    </citation>
    <scope>NUCLEOTIDE SEQUENCE [LARGE SCALE GENOMIC DNA]</scope>
    <source>
        <strain evidence="2 3">CBS 144469</strain>
    </source>
</reference>
<sequence>MVLMIFGGKYRESLWTLELSLWLVSGEVVLGFRRRHHVGIELFGLFVRSFWGATADYGSVLRLPSSSPRTRGIDILAWNGSVISWCKASPKDSWARMEIRRWAISSTRNAQHSDSALAGWRAVHLPCDPFPPPTGTDMDPASSFPVACTPALCSATSRSPPTLADAFACPWGNSAAPSDVPVYRGILSSGMGRTGESARPFPTLVPRVYASKIYPPRPRRTSPPHLQGLAWGRERGEEKEDANEQRGTRLSKGIRRSVMIVSFLPFRGVVPGYSASQVEMDHGTLSTGLFRGVSRVQDPTCGHSSSLRCYGARVVGLQRRVKEEKMLDLRMGVSTSKLDAVHVEEEFAFESRFIFDRVLLADASGMEFASFDAWPQAIDVLSKIDGSERGVWYLEVEDGGVGAPDMCSQHYIYLVNPRLYWL</sequence>
<feature type="compositionally biased region" description="Basic and acidic residues" evidence="1">
    <location>
        <begin position="232"/>
        <end position="247"/>
    </location>
</feature>
<evidence type="ECO:0000313" key="3">
    <source>
        <dbReference type="Proteomes" id="UP000521943"/>
    </source>
</evidence>
<comment type="caution">
    <text evidence="2">The sequence shown here is derived from an EMBL/GenBank/DDBJ whole genome shotgun (WGS) entry which is preliminary data.</text>
</comment>
<dbReference type="AlphaFoldDB" id="A0A8H6HHX3"/>
<evidence type="ECO:0000256" key="1">
    <source>
        <dbReference type="SAM" id="MobiDB-lite"/>
    </source>
</evidence>
<name>A0A8H6HHX3_9AGAR</name>
<organism evidence="2 3">
    <name type="scientific">Ephemerocybe angulata</name>
    <dbReference type="NCBI Taxonomy" id="980116"/>
    <lineage>
        <taxon>Eukaryota</taxon>
        <taxon>Fungi</taxon>
        <taxon>Dikarya</taxon>
        <taxon>Basidiomycota</taxon>
        <taxon>Agaricomycotina</taxon>
        <taxon>Agaricomycetes</taxon>
        <taxon>Agaricomycetidae</taxon>
        <taxon>Agaricales</taxon>
        <taxon>Agaricineae</taxon>
        <taxon>Psathyrellaceae</taxon>
        <taxon>Ephemerocybe</taxon>
    </lineage>
</organism>